<reference evidence="4" key="2">
    <citation type="submission" date="2020-04" db="EMBL/GenBank/DDBJ databases">
        <authorList>
            <person name="Yang Y."/>
        </authorList>
    </citation>
    <scope>NUCLEOTIDE SEQUENCE</scope>
    <source>
        <tissue evidence="4">Antennae</tissue>
    </source>
</reference>
<dbReference type="Gene3D" id="1.20.1050.10">
    <property type="match status" value="1"/>
</dbReference>
<dbReference type="GO" id="GO:0004364">
    <property type="term" value="F:glutathione transferase activity"/>
    <property type="evidence" value="ECO:0007669"/>
    <property type="project" value="TreeGrafter"/>
</dbReference>
<dbReference type="InterPro" id="IPR010987">
    <property type="entry name" value="Glutathione-S-Trfase_C-like"/>
</dbReference>
<dbReference type="EMBL" id="MT386923">
    <property type="protein sequence ID" value="QLI62207.1"/>
    <property type="molecule type" value="mRNA"/>
</dbReference>
<dbReference type="PROSITE" id="PS50404">
    <property type="entry name" value="GST_NTER"/>
    <property type="match status" value="1"/>
</dbReference>
<dbReference type="FunFam" id="1.20.1050.10:FF:000007">
    <property type="entry name" value="Glutathione S-transferase 1-1"/>
    <property type="match status" value="1"/>
</dbReference>
<dbReference type="CDD" id="cd03177">
    <property type="entry name" value="GST_C_Delta_Epsilon"/>
    <property type="match status" value="1"/>
</dbReference>
<dbReference type="SFLD" id="SFLDG01153">
    <property type="entry name" value="Main.4:_Theta-like"/>
    <property type="match status" value="1"/>
</dbReference>
<name>A0A7D5YVU4_9NEOP</name>
<dbReference type="GO" id="GO:0006749">
    <property type="term" value="P:glutathione metabolic process"/>
    <property type="evidence" value="ECO:0007669"/>
    <property type="project" value="TreeGrafter"/>
</dbReference>
<dbReference type="SFLD" id="SFLDS00019">
    <property type="entry name" value="Glutathione_Transferase_(cytos"/>
    <property type="match status" value="1"/>
</dbReference>
<evidence type="ECO:0000259" key="2">
    <source>
        <dbReference type="PROSITE" id="PS50404"/>
    </source>
</evidence>
<dbReference type="InterPro" id="IPR036282">
    <property type="entry name" value="Glutathione-S-Trfase_C_sf"/>
</dbReference>
<dbReference type="InterPro" id="IPR004046">
    <property type="entry name" value="GST_C"/>
</dbReference>
<dbReference type="AlphaFoldDB" id="A0A7D5YVU4"/>
<dbReference type="PANTHER" id="PTHR43969">
    <property type="entry name" value="GLUTATHIONE S TRANSFERASE D10, ISOFORM A-RELATED"/>
    <property type="match status" value="1"/>
</dbReference>
<reference evidence="4" key="1">
    <citation type="journal article" date="2019" name="Sci. Rep.">
        <title>Antennal transcriptome analyses and olfactory protein identification in an important wood-boring moth pest, Streltzoviella insularis (Lepidoptera: Cossidae).</title>
        <authorList>
            <person name="Yang Y"/>
            <person name="Li W"/>
            <person name="Tao J Zong.S."/>
        </authorList>
    </citation>
    <scope>NUCLEOTIDE SEQUENCE</scope>
    <source>
        <tissue evidence="4">Antennae</tissue>
    </source>
</reference>
<accession>A0A7D5YVU4</accession>
<keyword evidence="4" id="KW-0808">Transferase</keyword>
<dbReference type="InterPro" id="IPR036249">
    <property type="entry name" value="Thioredoxin-like_sf"/>
</dbReference>
<dbReference type="PANTHER" id="PTHR43969:SF9">
    <property type="entry name" value="GLUTATHIONE S TRANSFERASE D10, ISOFORM A-RELATED"/>
    <property type="match status" value="1"/>
</dbReference>
<protein>
    <submittedName>
        <fullName evidence="4">Glutathione S-transferase 11</fullName>
    </submittedName>
</protein>
<dbReference type="SUPFAM" id="SSF47616">
    <property type="entry name" value="GST C-terminal domain-like"/>
    <property type="match status" value="1"/>
</dbReference>
<evidence type="ECO:0000313" key="4">
    <source>
        <dbReference type="EMBL" id="QLI62207.1"/>
    </source>
</evidence>
<dbReference type="PROSITE" id="PS50405">
    <property type="entry name" value="GST_CTER"/>
    <property type="match status" value="1"/>
</dbReference>
<dbReference type="Pfam" id="PF13417">
    <property type="entry name" value="GST_N_3"/>
    <property type="match status" value="1"/>
</dbReference>
<evidence type="ECO:0000256" key="1">
    <source>
        <dbReference type="ARBA" id="ARBA00011738"/>
    </source>
</evidence>
<organism evidence="4">
    <name type="scientific">Streltzoviella insularis</name>
    <dbReference type="NCBI Taxonomy" id="1206366"/>
    <lineage>
        <taxon>Eukaryota</taxon>
        <taxon>Metazoa</taxon>
        <taxon>Ecdysozoa</taxon>
        <taxon>Arthropoda</taxon>
        <taxon>Hexapoda</taxon>
        <taxon>Insecta</taxon>
        <taxon>Pterygota</taxon>
        <taxon>Neoptera</taxon>
        <taxon>Endopterygota</taxon>
        <taxon>Lepidoptera</taxon>
        <taxon>Glossata</taxon>
        <taxon>Ditrysia</taxon>
        <taxon>Cossoidea</taxon>
        <taxon>Cossidae</taxon>
        <taxon>Cossinae</taxon>
        <taxon>Streltzoviella</taxon>
    </lineage>
</organism>
<feature type="domain" description="GST C-terminal" evidence="3">
    <location>
        <begin position="90"/>
        <end position="223"/>
    </location>
</feature>
<comment type="subunit">
    <text evidence="1">Homodimer.</text>
</comment>
<dbReference type="Gene3D" id="3.40.30.10">
    <property type="entry name" value="Glutaredoxin"/>
    <property type="match status" value="1"/>
</dbReference>
<feature type="domain" description="GST N-terminal" evidence="2">
    <location>
        <begin position="1"/>
        <end position="82"/>
    </location>
</feature>
<dbReference type="InterPro" id="IPR040079">
    <property type="entry name" value="Glutathione_S-Trfase"/>
</dbReference>
<sequence length="233" mass="26594">MAPILYKVDTSPPARAAMMVADILGLQLNLRDLNPVLREQDTPEFTKKNPMRTIPILDEGDYSLADSHAIMLYLIDAYGKPQHSYLYPTCKRKRATINQRLFFDCGVLFPTLRAIMARTFFAKLTHLDERMISNIEDGYRILEAYLTETIFLADNIMTVADISVVATVSTMDGIRPIDEKKYPKLKHWLMTMSHKDFCRKINAPGCDQLVTILGNFMQNNTELVSSQKQKAKL</sequence>
<dbReference type="InterPro" id="IPR004045">
    <property type="entry name" value="Glutathione_S-Trfase_N"/>
</dbReference>
<dbReference type="SUPFAM" id="SSF52833">
    <property type="entry name" value="Thioredoxin-like"/>
    <property type="match status" value="1"/>
</dbReference>
<dbReference type="SFLD" id="SFLDG00358">
    <property type="entry name" value="Main_(cytGST)"/>
    <property type="match status" value="1"/>
</dbReference>
<proteinExistence type="evidence at transcript level"/>
<evidence type="ECO:0000259" key="3">
    <source>
        <dbReference type="PROSITE" id="PS50405"/>
    </source>
</evidence>
<dbReference type="Pfam" id="PF00043">
    <property type="entry name" value="GST_C"/>
    <property type="match status" value="1"/>
</dbReference>